<feature type="region of interest" description="Disordered" evidence="1">
    <location>
        <begin position="320"/>
        <end position="347"/>
    </location>
</feature>
<comment type="caution">
    <text evidence="2">The sequence shown here is derived from an EMBL/GenBank/DDBJ whole genome shotgun (WGS) entry which is preliminary data.</text>
</comment>
<protein>
    <submittedName>
        <fullName evidence="2">Uncharacterized protein</fullName>
    </submittedName>
</protein>
<feature type="compositionally biased region" description="Basic and acidic residues" evidence="1">
    <location>
        <begin position="115"/>
        <end position="124"/>
    </location>
</feature>
<evidence type="ECO:0000313" key="2">
    <source>
        <dbReference type="EMBL" id="KAL1138603.1"/>
    </source>
</evidence>
<evidence type="ECO:0000256" key="1">
    <source>
        <dbReference type="SAM" id="MobiDB-lite"/>
    </source>
</evidence>
<proteinExistence type="predicted"/>
<evidence type="ECO:0000313" key="3">
    <source>
        <dbReference type="Proteomes" id="UP001558652"/>
    </source>
</evidence>
<feature type="region of interest" description="Disordered" evidence="1">
    <location>
        <begin position="1"/>
        <end position="62"/>
    </location>
</feature>
<feature type="region of interest" description="Disordered" evidence="1">
    <location>
        <begin position="74"/>
        <end position="134"/>
    </location>
</feature>
<feature type="compositionally biased region" description="Pro residues" evidence="1">
    <location>
        <begin position="320"/>
        <end position="338"/>
    </location>
</feature>
<feature type="compositionally biased region" description="Basic residues" evidence="1">
    <location>
        <begin position="34"/>
        <end position="44"/>
    </location>
</feature>
<dbReference type="EMBL" id="JBFDAA010000003">
    <property type="protein sequence ID" value="KAL1138603.1"/>
    <property type="molecule type" value="Genomic_DNA"/>
</dbReference>
<organism evidence="2 3">
    <name type="scientific">Ranatra chinensis</name>
    <dbReference type="NCBI Taxonomy" id="642074"/>
    <lineage>
        <taxon>Eukaryota</taxon>
        <taxon>Metazoa</taxon>
        <taxon>Ecdysozoa</taxon>
        <taxon>Arthropoda</taxon>
        <taxon>Hexapoda</taxon>
        <taxon>Insecta</taxon>
        <taxon>Pterygota</taxon>
        <taxon>Neoptera</taxon>
        <taxon>Paraneoptera</taxon>
        <taxon>Hemiptera</taxon>
        <taxon>Heteroptera</taxon>
        <taxon>Panheteroptera</taxon>
        <taxon>Nepomorpha</taxon>
        <taxon>Nepidae</taxon>
        <taxon>Ranatrinae</taxon>
        <taxon>Ranatra</taxon>
    </lineage>
</organism>
<name>A0ABD0YRJ2_9HEMI</name>
<accession>A0ABD0YRJ2</accession>
<dbReference type="Proteomes" id="UP001558652">
    <property type="component" value="Unassembled WGS sequence"/>
</dbReference>
<sequence length="467" mass="53649">MSAPSTPEEDGLPKEFLVVDAWSGDDSSSSSQKNKGRHKSRRILSRNCSPENLAISHRKPTEVEIDEFVETLKLANTSDDNGRDNNYNKNLRIDSYNRSSSRRDSRHEDRRRRRSKDERSKRSESSYSRSSYRCRKETKFSSSDRCENVSYKRGVIKKTIFNSRESDVREDRGDYGDRHKILEPSRDRLVFITSDEDNGECVEKNINSFAKEELDYGNRYISEDLRYSILSSRGDNSFSDADIRDDDEYPVDFGDTYEFISESQSREAHQFNARQAYYTQPHYTDYNQCDDAYIGQPPMVMPPSSNVDFYPGVTSGYFPVPHPTPPPPATPSPPPPPKLTDRERTPPPYWESYKTPGGGTEIPLQLKNDIIAKCFKPEKSCYVDYTPYENDPVLAENSRTNIVTPTNSLVVNINDSASVPTKNDTYQNQGLEPNPALAMAQRKYFTMIWGWMKQNVRLCFETVNQIC</sequence>
<feature type="compositionally biased region" description="Polar residues" evidence="1">
    <location>
        <begin position="74"/>
        <end position="89"/>
    </location>
</feature>
<reference evidence="2 3" key="1">
    <citation type="submission" date="2024-07" db="EMBL/GenBank/DDBJ databases">
        <title>Chromosome-level genome assembly of the water stick insect Ranatra chinensis (Heteroptera: Nepidae).</title>
        <authorList>
            <person name="Liu X."/>
        </authorList>
    </citation>
    <scope>NUCLEOTIDE SEQUENCE [LARGE SCALE GENOMIC DNA]</scope>
    <source>
        <strain evidence="2">Cailab_2021Rc</strain>
        <tissue evidence="2">Muscle</tissue>
    </source>
</reference>
<dbReference type="AlphaFoldDB" id="A0ABD0YRJ2"/>
<gene>
    <name evidence="2" type="ORF">AAG570_008666</name>
</gene>
<keyword evidence="3" id="KW-1185">Reference proteome</keyword>